<protein>
    <submittedName>
        <fullName evidence="3">Uncharacterized protein</fullName>
    </submittedName>
</protein>
<comment type="caution">
    <text evidence="3">The sequence shown here is derived from an EMBL/GenBank/DDBJ whole genome shotgun (WGS) entry which is preliminary data.</text>
</comment>
<evidence type="ECO:0000313" key="3">
    <source>
        <dbReference type="EMBL" id="TID18741.1"/>
    </source>
</evidence>
<evidence type="ECO:0000256" key="1">
    <source>
        <dbReference type="SAM" id="MobiDB-lite"/>
    </source>
</evidence>
<keyword evidence="4" id="KW-1185">Reference proteome</keyword>
<evidence type="ECO:0000256" key="2">
    <source>
        <dbReference type="SAM" id="SignalP"/>
    </source>
</evidence>
<keyword evidence="2" id="KW-0732">Signal</keyword>
<feature type="chain" id="PRO_5021239861" evidence="2">
    <location>
        <begin position="23"/>
        <end position="136"/>
    </location>
</feature>
<reference evidence="3 4" key="1">
    <citation type="submission" date="2019-04" db="EMBL/GenBank/DDBJ databases">
        <title>High contiguity whole genome sequence and gene annotation resource for two Venturia nashicola isolates.</title>
        <authorList>
            <person name="Prokchorchik M."/>
            <person name="Won K."/>
            <person name="Lee Y."/>
            <person name="Choi E.D."/>
            <person name="Segonzac C."/>
            <person name="Sohn K.H."/>
        </authorList>
    </citation>
    <scope>NUCLEOTIDE SEQUENCE [LARGE SCALE GENOMIC DNA]</scope>
    <source>
        <strain evidence="3 4">PRI2</strain>
    </source>
</reference>
<feature type="signal peptide" evidence="2">
    <location>
        <begin position="1"/>
        <end position="22"/>
    </location>
</feature>
<name>A0A4Z1PAW6_9PEZI</name>
<gene>
    <name evidence="3" type="ORF">E6O75_ATG05862</name>
</gene>
<organism evidence="3 4">
    <name type="scientific">Venturia nashicola</name>
    <dbReference type="NCBI Taxonomy" id="86259"/>
    <lineage>
        <taxon>Eukaryota</taxon>
        <taxon>Fungi</taxon>
        <taxon>Dikarya</taxon>
        <taxon>Ascomycota</taxon>
        <taxon>Pezizomycotina</taxon>
        <taxon>Dothideomycetes</taxon>
        <taxon>Pleosporomycetidae</taxon>
        <taxon>Venturiales</taxon>
        <taxon>Venturiaceae</taxon>
        <taxon>Venturia</taxon>
    </lineage>
</organism>
<dbReference type="Proteomes" id="UP000298493">
    <property type="component" value="Unassembled WGS sequence"/>
</dbReference>
<accession>A0A4Z1PAW6</accession>
<proteinExistence type="predicted"/>
<feature type="region of interest" description="Disordered" evidence="1">
    <location>
        <begin position="104"/>
        <end position="136"/>
    </location>
</feature>
<evidence type="ECO:0000313" key="4">
    <source>
        <dbReference type="Proteomes" id="UP000298493"/>
    </source>
</evidence>
<sequence>MRLNATTVLTLILAIGTTLVTSHPATNDSNPLMENVCPFKCKPLIAGNEPQNMKDVAKHVVYGRDGINAIHLNKHTPRLVNSCLQTPAAGLGFMLPSDLYQDPSDPFAEKGNASVEGHKVIGTPSTNGASGQELWP</sequence>
<dbReference type="AlphaFoldDB" id="A0A4Z1PAW6"/>
<dbReference type="EMBL" id="SNSC02000013">
    <property type="protein sequence ID" value="TID18741.1"/>
    <property type="molecule type" value="Genomic_DNA"/>
</dbReference>